<feature type="compositionally biased region" description="Basic and acidic residues" evidence="11">
    <location>
        <begin position="8"/>
        <end position="28"/>
    </location>
</feature>
<evidence type="ECO:0000256" key="4">
    <source>
        <dbReference type="ARBA" id="ARBA00022676"/>
    </source>
</evidence>
<organism evidence="12 13">
    <name type="scientific">Naumovozyma castellii</name>
    <name type="common">Yeast</name>
    <name type="synonym">Saccharomyces castellii</name>
    <dbReference type="NCBI Taxonomy" id="27288"/>
    <lineage>
        <taxon>Eukaryota</taxon>
        <taxon>Fungi</taxon>
        <taxon>Dikarya</taxon>
        <taxon>Ascomycota</taxon>
        <taxon>Saccharomycotina</taxon>
        <taxon>Saccharomycetes</taxon>
        <taxon>Saccharomycetales</taxon>
        <taxon>Saccharomycetaceae</taxon>
        <taxon>Naumovozyma</taxon>
    </lineage>
</organism>
<dbReference type="Pfam" id="PF03155">
    <property type="entry name" value="Alg6_Alg8"/>
    <property type="match status" value="1"/>
</dbReference>
<dbReference type="GO" id="GO:0005789">
    <property type="term" value="C:endoplasmic reticulum membrane"/>
    <property type="evidence" value="ECO:0007669"/>
    <property type="project" value="UniProtKB-SubCell"/>
</dbReference>
<evidence type="ECO:0000313" key="13">
    <source>
        <dbReference type="Proteomes" id="UP000001640"/>
    </source>
</evidence>
<evidence type="ECO:0000256" key="11">
    <source>
        <dbReference type="SAM" id="MobiDB-lite"/>
    </source>
</evidence>
<comment type="pathway">
    <text evidence="2 10">Protein modification; protein glycosylation.</text>
</comment>
<proteinExistence type="inferred from homology"/>
<dbReference type="InterPro" id="IPR004856">
    <property type="entry name" value="Glyco_trans_ALG6/ALG8"/>
</dbReference>
<dbReference type="eggNOG" id="KOG2575">
    <property type="taxonomic scope" value="Eukaryota"/>
</dbReference>
<feature type="transmembrane region" description="Helical" evidence="10">
    <location>
        <begin position="528"/>
        <end position="550"/>
    </location>
</feature>
<evidence type="ECO:0000256" key="1">
    <source>
        <dbReference type="ARBA" id="ARBA00004477"/>
    </source>
</evidence>
<feature type="transmembrane region" description="Helical" evidence="10">
    <location>
        <begin position="58"/>
        <end position="79"/>
    </location>
</feature>
<accession>G0VE07</accession>
<protein>
    <recommendedName>
        <fullName evidence="10">Alpha-1,3-glucosyltransferase</fullName>
        <ecNumber evidence="10">2.4.1.-</ecNumber>
    </recommendedName>
</protein>
<feature type="transmembrane region" description="Helical" evidence="10">
    <location>
        <begin position="157"/>
        <end position="178"/>
    </location>
</feature>
<gene>
    <name evidence="12" type="primary">NCAS0D02160</name>
    <name evidence="12" type="ordered locus">NCAS_0D02160</name>
</gene>
<keyword evidence="6 10" id="KW-0812">Transmembrane</keyword>
<evidence type="ECO:0000256" key="6">
    <source>
        <dbReference type="ARBA" id="ARBA00022692"/>
    </source>
</evidence>
<dbReference type="OrthoDB" id="5589195at2759"/>
<sequence length="563" mass="65009">MAGKNKIPKKDLSSQKKSGKTKETSKKHDIPEESFYASPLYDLLYPFRPAGSQWMTEYTIVLFSLIIRCAVGLGPFSGYGVPPMFGDFEAQRHWMEITQHLPIHKWYWFDLKYWGLDYPPLTAYHSYICGKIGSFFNPNWFALDSSRGYEAQDLKTFMRLTVLVSEALFYIPGVVYFVKWLGKHRRQSPIGQFIAAAAILLQPSLILIDHGHFQYNSVALGLTVYAINNLLDEFYAMAAVCFVLSICFKQMTLYYSPIFFAYLLSKSLFTPKLFNIPRFLAIAIATVCSFLLMYGPLYVFGGDQGLNNVLQSIHRIFPFARGIFEDKVANFWCVTNVIFKYKMLFTQQELQLYSLVLTVVGFLPAMMIILFYPKKYLLPYALSACSMAFYLFSFQVHEKTILMPLLPITLLYTSTDRNVLSRVSWMNNIGLFTLWPLLKKDGLTLQYWVCLLLSNWLIGNFSFITPNFLPKVLTPGPSVSMIGENYHYRSLLPRNIFWKVIIVLSYIAMGAIHVLDAFVNPPVAYPDLWVILNCTLGFGCFFLFWIWNYYKLFSMIKKSLHHL</sequence>
<dbReference type="PANTHER" id="PTHR12413">
    <property type="entry name" value="DOLICHYL GLYCOSYLTRANSFERASE"/>
    <property type="match status" value="1"/>
</dbReference>
<keyword evidence="9 10" id="KW-0472">Membrane</keyword>
<evidence type="ECO:0000256" key="7">
    <source>
        <dbReference type="ARBA" id="ARBA00022824"/>
    </source>
</evidence>
<dbReference type="GO" id="GO:0009060">
    <property type="term" value="P:aerobic respiration"/>
    <property type="evidence" value="ECO:0007669"/>
    <property type="project" value="EnsemblFungi"/>
</dbReference>
<dbReference type="KEGG" id="ncs:NCAS_0D02160"/>
<dbReference type="EC" id="2.4.1.-" evidence="10"/>
<evidence type="ECO:0000256" key="3">
    <source>
        <dbReference type="ARBA" id="ARBA00008715"/>
    </source>
</evidence>
<evidence type="ECO:0000256" key="5">
    <source>
        <dbReference type="ARBA" id="ARBA00022679"/>
    </source>
</evidence>
<feature type="transmembrane region" description="Helical" evidence="10">
    <location>
        <begin position="276"/>
        <end position="300"/>
    </location>
</feature>
<evidence type="ECO:0000256" key="9">
    <source>
        <dbReference type="ARBA" id="ARBA00023136"/>
    </source>
</evidence>
<dbReference type="AlphaFoldDB" id="G0VE07"/>
<comment type="subcellular location">
    <subcellularLocation>
        <location evidence="1 10">Endoplasmic reticulum membrane</location>
        <topology evidence="1 10">Multi-pass membrane protein</topology>
    </subcellularLocation>
</comment>
<dbReference type="RefSeq" id="XP_003676159.1">
    <property type="nucleotide sequence ID" value="XM_003676111.1"/>
</dbReference>
<dbReference type="HOGENOM" id="CLU_008110_2_1_1"/>
<dbReference type="GO" id="GO:0042281">
    <property type="term" value="F:dolichyl pyrophosphate Man9GlcNAc2 alpha-1,3-glucosyltransferase activity"/>
    <property type="evidence" value="ECO:0007669"/>
    <property type="project" value="EnsemblFungi"/>
</dbReference>
<dbReference type="GeneID" id="96903404"/>
<keyword evidence="8 10" id="KW-1133">Transmembrane helix</keyword>
<feature type="transmembrane region" description="Helical" evidence="10">
    <location>
        <begin position="496"/>
        <end position="516"/>
    </location>
</feature>
<evidence type="ECO:0000313" key="12">
    <source>
        <dbReference type="EMBL" id="CCC69797.1"/>
    </source>
</evidence>
<keyword evidence="5 10" id="KW-0808">Transferase</keyword>
<dbReference type="UniPathway" id="UPA00378"/>
<feature type="transmembrane region" description="Helical" evidence="10">
    <location>
        <begin position="234"/>
        <end position="264"/>
    </location>
</feature>
<keyword evidence="4 10" id="KW-0328">Glycosyltransferase</keyword>
<dbReference type="InParanoid" id="G0VE07"/>
<feature type="transmembrane region" description="Helical" evidence="10">
    <location>
        <begin position="377"/>
        <end position="396"/>
    </location>
</feature>
<keyword evidence="13" id="KW-1185">Reference proteome</keyword>
<dbReference type="Proteomes" id="UP000001640">
    <property type="component" value="Chromosome 4"/>
</dbReference>
<dbReference type="OMA" id="FQVPPMH"/>
<reference key="2">
    <citation type="submission" date="2011-08" db="EMBL/GenBank/DDBJ databases">
        <title>Genome sequence of Naumovozyma castellii.</title>
        <authorList>
            <person name="Gordon J.L."/>
            <person name="Armisen D."/>
            <person name="Proux-Wera E."/>
            <person name="OhEigeartaigh S.S."/>
            <person name="Byrne K.P."/>
            <person name="Wolfe K.H."/>
        </authorList>
    </citation>
    <scope>NUCLEOTIDE SEQUENCE</scope>
    <source>
        <strain>Type strain:CBS 4309</strain>
    </source>
</reference>
<comment type="similarity">
    <text evidence="3 10">Belongs to the ALG6/ALG8 glucosyltransferase family.</text>
</comment>
<dbReference type="PANTHER" id="PTHR12413:SF1">
    <property type="entry name" value="DOLICHYL PYROPHOSPHATE MAN9GLCNAC2 ALPHA-1,3-GLUCOSYLTRANSFERASE"/>
    <property type="match status" value="1"/>
</dbReference>
<evidence type="ECO:0000256" key="8">
    <source>
        <dbReference type="ARBA" id="ARBA00022989"/>
    </source>
</evidence>
<dbReference type="STRING" id="1064592.G0VE07"/>
<dbReference type="FunCoup" id="G0VE07">
    <property type="interactions" value="1017"/>
</dbReference>
<feature type="region of interest" description="Disordered" evidence="11">
    <location>
        <begin position="1"/>
        <end position="28"/>
    </location>
</feature>
<evidence type="ECO:0000256" key="2">
    <source>
        <dbReference type="ARBA" id="ARBA00004922"/>
    </source>
</evidence>
<name>G0VE07_NAUCA</name>
<evidence type="ECO:0000256" key="10">
    <source>
        <dbReference type="RuleBase" id="RU363110"/>
    </source>
</evidence>
<keyword evidence="7 10" id="KW-0256">Endoplasmic reticulum</keyword>
<feature type="transmembrane region" description="Helical" evidence="10">
    <location>
        <begin position="350"/>
        <end position="372"/>
    </location>
</feature>
<dbReference type="GO" id="GO:0018279">
    <property type="term" value="P:protein N-linked glycosylation via asparagine"/>
    <property type="evidence" value="ECO:0007669"/>
    <property type="project" value="EnsemblFungi"/>
</dbReference>
<dbReference type="EMBL" id="HE576755">
    <property type="protein sequence ID" value="CCC69797.1"/>
    <property type="molecule type" value="Genomic_DNA"/>
</dbReference>
<reference evidence="12 13" key="1">
    <citation type="journal article" date="2011" name="Proc. Natl. Acad. Sci. U.S.A.">
        <title>Evolutionary erosion of yeast sex chromosomes by mating-type switching accidents.</title>
        <authorList>
            <person name="Gordon J.L."/>
            <person name="Armisen D."/>
            <person name="Proux-Wera E."/>
            <person name="Oheigeartaigh S.S."/>
            <person name="Byrne K.P."/>
            <person name="Wolfe K.H."/>
        </authorList>
    </citation>
    <scope>NUCLEOTIDE SEQUENCE [LARGE SCALE GENOMIC DNA]</scope>
    <source>
        <strain evidence="13">ATCC 76901 / BCRC 22586 / CBS 4309 / NBRC 1992 / NRRL Y-12630</strain>
    </source>
</reference>